<evidence type="ECO:0000256" key="1">
    <source>
        <dbReference type="SAM" id="MobiDB-lite"/>
    </source>
</evidence>
<comment type="caution">
    <text evidence="2">The sequence shown here is derived from an EMBL/GenBank/DDBJ whole genome shotgun (WGS) entry which is preliminary data.</text>
</comment>
<sequence>EETEEHPAGLLRLHTTASCFEVGVLSSQAVGIAPRSVTVSRTVTLLLLVLLVSLQVKVSDGYLLRRFSMSSSPGRSTPDERDAARQSGHLHRPSICS</sequence>
<feature type="non-terminal residue" evidence="2">
    <location>
        <position position="1"/>
    </location>
</feature>
<accession>K0SAL1</accession>
<name>K0SAL1_THAOC</name>
<dbReference type="AlphaFoldDB" id="K0SAL1"/>
<feature type="compositionally biased region" description="Basic residues" evidence="1">
    <location>
        <begin position="88"/>
        <end position="97"/>
    </location>
</feature>
<gene>
    <name evidence="2" type="ORF">THAOC_24479</name>
</gene>
<evidence type="ECO:0000313" key="3">
    <source>
        <dbReference type="Proteomes" id="UP000266841"/>
    </source>
</evidence>
<dbReference type="EMBL" id="AGNL01033295">
    <property type="protein sequence ID" value="EJK55752.1"/>
    <property type="molecule type" value="Genomic_DNA"/>
</dbReference>
<proteinExistence type="predicted"/>
<evidence type="ECO:0000313" key="2">
    <source>
        <dbReference type="EMBL" id="EJK55752.1"/>
    </source>
</evidence>
<keyword evidence="3" id="KW-1185">Reference proteome</keyword>
<protein>
    <submittedName>
        <fullName evidence="2">Uncharacterized protein</fullName>
    </submittedName>
</protein>
<dbReference type="Proteomes" id="UP000266841">
    <property type="component" value="Unassembled WGS sequence"/>
</dbReference>
<feature type="region of interest" description="Disordered" evidence="1">
    <location>
        <begin position="69"/>
        <end position="97"/>
    </location>
</feature>
<reference evidence="2 3" key="1">
    <citation type="journal article" date="2012" name="Genome Biol.">
        <title>Genome and low-iron response of an oceanic diatom adapted to chronic iron limitation.</title>
        <authorList>
            <person name="Lommer M."/>
            <person name="Specht M."/>
            <person name="Roy A.S."/>
            <person name="Kraemer L."/>
            <person name="Andreson R."/>
            <person name="Gutowska M.A."/>
            <person name="Wolf J."/>
            <person name="Bergner S.V."/>
            <person name="Schilhabel M.B."/>
            <person name="Klostermeier U.C."/>
            <person name="Beiko R.G."/>
            <person name="Rosenstiel P."/>
            <person name="Hippler M."/>
            <person name="Laroche J."/>
        </authorList>
    </citation>
    <scope>NUCLEOTIDE SEQUENCE [LARGE SCALE GENOMIC DNA]</scope>
    <source>
        <strain evidence="2 3">CCMP1005</strain>
    </source>
</reference>
<organism evidence="2 3">
    <name type="scientific">Thalassiosira oceanica</name>
    <name type="common">Marine diatom</name>
    <dbReference type="NCBI Taxonomy" id="159749"/>
    <lineage>
        <taxon>Eukaryota</taxon>
        <taxon>Sar</taxon>
        <taxon>Stramenopiles</taxon>
        <taxon>Ochrophyta</taxon>
        <taxon>Bacillariophyta</taxon>
        <taxon>Coscinodiscophyceae</taxon>
        <taxon>Thalassiosirophycidae</taxon>
        <taxon>Thalassiosirales</taxon>
        <taxon>Thalassiosiraceae</taxon>
        <taxon>Thalassiosira</taxon>
    </lineage>
</organism>